<proteinExistence type="predicted"/>
<dbReference type="Proteomes" id="UP001596528">
    <property type="component" value="Unassembled WGS sequence"/>
</dbReference>
<protein>
    <submittedName>
        <fullName evidence="1">Uncharacterized protein</fullName>
    </submittedName>
</protein>
<keyword evidence="2" id="KW-1185">Reference proteome</keyword>
<gene>
    <name evidence="1" type="ORF">ACFQWB_02925</name>
</gene>
<accession>A0ABW2V1N8</accession>
<reference evidence="2" key="1">
    <citation type="journal article" date="2019" name="Int. J. Syst. Evol. Microbiol.">
        <title>The Global Catalogue of Microorganisms (GCM) 10K type strain sequencing project: providing services to taxonomists for standard genome sequencing and annotation.</title>
        <authorList>
            <consortium name="The Broad Institute Genomics Platform"/>
            <consortium name="The Broad Institute Genome Sequencing Center for Infectious Disease"/>
            <person name="Wu L."/>
            <person name="Ma J."/>
        </authorList>
    </citation>
    <scope>NUCLEOTIDE SEQUENCE [LARGE SCALE GENOMIC DNA]</scope>
    <source>
        <strain evidence="2">JCM 18657</strain>
    </source>
</reference>
<evidence type="ECO:0000313" key="1">
    <source>
        <dbReference type="EMBL" id="MFC7748900.1"/>
    </source>
</evidence>
<name>A0ABW2V1N8_9BACL</name>
<dbReference type="EMBL" id="JBHTGQ010000004">
    <property type="protein sequence ID" value="MFC7748900.1"/>
    <property type="molecule type" value="Genomic_DNA"/>
</dbReference>
<comment type="caution">
    <text evidence="1">The sequence shown here is derived from an EMBL/GenBank/DDBJ whole genome shotgun (WGS) entry which is preliminary data.</text>
</comment>
<sequence>MGVKHAREYRDIHKELTEALTQVREMHEFFEMTQSDWDELSKQERLECVRTMADDVFYALGTDPVIEIGRGSVTHDPARYLLLVRNENRLLATIHLI</sequence>
<evidence type="ECO:0000313" key="2">
    <source>
        <dbReference type="Proteomes" id="UP001596528"/>
    </source>
</evidence>
<organism evidence="1 2">
    <name type="scientific">Paenibacillus thermoaerophilus</name>
    <dbReference type="NCBI Taxonomy" id="1215385"/>
    <lineage>
        <taxon>Bacteria</taxon>
        <taxon>Bacillati</taxon>
        <taxon>Bacillota</taxon>
        <taxon>Bacilli</taxon>
        <taxon>Bacillales</taxon>
        <taxon>Paenibacillaceae</taxon>
        <taxon>Paenibacillus</taxon>
    </lineage>
</organism>
<dbReference type="RefSeq" id="WP_138788759.1">
    <property type="nucleotide sequence ID" value="NZ_JBHTGQ010000004.1"/>
</dbReference>